<dbReference type="EMBL" id="FP929003">
    <property type="protein sequence ID" value="CBK39876.1"/>
    <property type="molecule type" value="Genomic_DNA"/>
</dbReference>
<proteinExistence type="predicted"/>
<evidence type="ECO:0000256" key="1">
    <source>
        <dbReference type="SAM" id="MobiDB-lite"/>
    </source>
</evidence>
<feature type="region of interest" description="Disordered" evidence="1">
    <location>
        <begin position="44"/>
        <end position="64"/>
    </location>
</feature>
<dbReference type="STRING" id="330214.NIDE0091"/>
<accession>D8P9G7</accession>
<dbReference type="HOGENOM" id="CLU_2859373_0_0_0"/>
<organism evidence="2 3">
    <name type="scientific">Nitrospira defluvii</name>
    <dbReference type="NCBI Taxonomy" id="330214"/>
    <lineage>
        <taxon>Bacteria</taxon>
        <taxon>Pseudomonadati</taxon>
        <taxon>Nitrospirota</taxon>
        <taxon>Nitrospiria</taxon>
        <taxon>Nitrospirales</taxon>
        <taxon>Nitrospiraceae</taxon>
        <taxon>Nitrospira</taxon>
    </lineage>
</organism>
<protein>
    <submittedName>
        <fullName evidence="2">Uncharacterized protein</fullName>
    </submittedName>
</protein>
<evidence type="ECO:0000313" key="3">
    <source>
        <dbReference type="Proteomes" id="UP000001660"/>
    </source>
</evidence>
<evidence type="ECO:0000313" key="2">
    <source>
        <dbReference type="EMBL" id="CBK39876.1"/>
    </source>
</evidence>
<keyword evidence="3" id="KW-1185">Reference proteome</keyword>
<sequence>MPHLSSPCLACPFRGPTALQQNSPVEGSISAIFWTAVTVEEVAQGKRGPSWPKPNAGGDSATLF</sequence>
<gene>
    <name evidence="2" type="ORF">NIDE0091</name>
</gene>
<reference evidence="2 3" key="1">
    <citation type="journal article" date="2010" name="Proc. Natl. Acad. Sci. U.S.A.">
        <title>A Nitrospira metagenome illuminates the physiology and evolution of globally important nitrite-oxidizing bacteria.</title>
        <authorList>
            <person name="Lucker S."/>
            <person name="Wagner M."/>
            <person name="Maixner F."/>
            <person name="Pelletier E."/>
            <person name="Koch H."/>
            <person name="Vacherie B."/>
            <person name="Rattei T."/>
            <person name="Sinninghe Damste J."/>
            <person name="Spieck E."/>
            <person name="Le Paslier D."/>
            <person name="Daims H."/>
        </authorList>
    </citation>
    <scope>NUCLEOTIDE SEQUENCE [LARGE SCALE GENOMIC DNA]</scope>
</reference>
<name>D8P9G7_9BACT</name>
<dbReference type="KEGG" id="nde:NIDE0091"/>
<dbReference type="AlphaFoldDB" id="D8P9G7"/>
<dbReference type="Proteomes" id="UP000001660">
    <property type="component" value="Chromosome"/>
</dbReference>